<evidence type="ECO:0000313" key="4">
    <source>
        <dbReference type="Proteomes" id="UP001311232"/>
    </source>
</evidence>
<dbReference type="GO" id="GO:0008270">
    <property type="term" value="F:zinc ion binding"/>
    <property type="evidence" value="ECO:0007669"/>
    <property type="project" value="InterPro"/>
</dbReference>
<proteinExistence type="predicted"/>
<reference evidence="3 4" key="1">
    <citation type="submission" date="2021-06" db="EMBL/GenBank/DDBJ databases">
        <authorList>
            <person name="Palmer J.M."/>
        </authorList>
    </citation>
    <scope>NUCLEOTIDE SEQUENCE [LARGE SCALE GENOMIC DNA]</scope>
    <source>
        <strain evidence="3 4">MEX-2019</strain>
        <tissue evidence="3">Muscle</tissue>
    </source>
</reference>
<dbReference type="SMART" id="SM00451">
    <property type="entry name" value="ZnF_U1"/>
    <property type="match status" value="4"/>
</dbReference>
<dbReference type="InterPro" id="IPR003604">
    <property type="entry name" value="Matrin/U1-like-C_Znf_C2H2"/>
</dbReference>
<feature type="region of interest" description="Disordered" evidence="1">
    <location>
        <begin position="685"/>
        <end position="842"/>
    </location>
</feature>
<feature type="region of interest" description="Disordered" evidence="1">
    <location>
        <begin position="982"/>
        <end position="1065"/>
    </location>
</feature>
<name>A0AAV9R9C8_9TELE</name>
<feature type="compositionally biased region" description="Basic and acidic residues" evidence="1">
    <location>
        <begin position="706"/>
        <end position="747"/>
    </location>
</feature>
<sequence>MECSVYCQICCTKFLRIHYFKQHLCSEKHQLMTQDVFPKATMCFTGPIPEIVFMDPKKRLELNQPVVGLSVITLCFSPIPALGFYLCHLCETKCLINNILGHIFSKGHCLNYFVYTNPDDVSFSWRPDMDMKGILWYKLKRESSKTENQNLQILHLPQVLLEKMKSSTYSEVMQALGENDKLVERFEAMHQRRVTLQDYNSNNYRKHPLLGLQHIVECASGKPGEKKYNLCTLCCLVIPNHMIIKHILSFDHINCYFKTWYPTTLISEKACKDYDTFVNLILDFANQAVKLQAAENVSMKQVSLQPDEFKLVNFKSYPQALKSLESITKSSLTISVKPGKKLEYHPVSTLLTEKVKCLLRCQYLNHLVKVRHIEMMQKFNVEDVRGHYYGQRGRFHMELFTYVCDGLRSNQPPIGTALIVTCITSCSDADPLYLCFACQEAFPQSILRDHLDSRKHLISTQSYQNPWKLPFGWDGDLDDKALRMTAWKDEEEHRRNRVFLKVFDVPYSIFLSLDPSDFKQVLHTLQLQYTDLIQKVPMWRTHTKFQQNEKFPLLGLQFLIAHKLVVRPNKLVVGFLCLLCERRLFKEETEAHVFSREHVSKFLECFHPGSLNSCTVDTETLLDLAKQAAQVHPVSNVQEIDLDEPIWEPCTYKKAKRILFAANWRKGNGQCFPTIKPKWKLVPRIPPKDAKKHHETDGQKSCPVIDTKDVQNKEQSSEKETSSRETKVAGEKEESQKMCPKDLKNEGETDLPVTLKTEESMIEKPKEVAESLKHTEKNDDALTEQERRSSIKQETSQLRDYQQKSETENWSSTSEKSPNEASQNGGKMSPKRQPLASKDDLCSKESTEISNICTKVENTDTTDGEEKHKEVMDRVLKTCVEWRCGEQESIFICGHCLLKIPKKDINSHIEGADHPKMCRLVVHLGEEMFGQISNKSFQSASLHDFLYKVIQKTAQACVTPNVSAVPRSKQEVKEKVVYNSEEHGAAPDASEITAAKCRPDHGTSSDSENTHTCAPAPRRANPDSETAAHKRKLPDVPQKYPEEIKKPRKDPPNVHPNKTTPSGNLPKVGLNQLIVVSCERKQQVYCLLCSVKLNSSSQFHLTSSVHQYKYVKMKYPEWSSKELEKQLNHAVPLLAEVEKTLPHTRSAQKLEVKKDEYQKLGILADSLAVERVKALVKQRDLQASSSPTVDSSEHPCHDVSSPCDISSSGIPAFNEEMSDYADINQPEQENKDQQQPSLHQVSDMECIYEDDPTVAAGQPVRGKSLDEEDMQVDDGIQDEPDTFLETDPQQILDQWMEAEDLADVVQEELISDAESLLPVEVTPALQSSESETILKSAEKLRASDSWRHQGSYGEDAEDHNVIQDHRQSMSCNEINQDRVPGSKSEDVAETPLLHQCKAQDDNRSHRKITLLKDDLEEQHWESNAASQEPQKAVECAKKVSSVKVSSFGIEVAAGQQNQSGLNHKAEPAPKLCTQFEEQSASKLKSTTSLGRKARESSRLSIYLKASRQDLGQVTGMDAVWECQGICLKTFFLCEICEKMLSTQDICQHMVSLDHQLRYLRREDPRFLEMFWLKDDLPPEFKMVVLKEVVQELSKREQFHKVDAQCILLGAELHEFVRTSPFSQALKIVKNITDEDKQTVFHLPTTAGHQKTECHQNGQQTADLQSIQDCLPTETLSAQAPEKNQKSETARQNPEKSHAKEASLAEGDFGGPPLQPVFNRQSLSSDETQALLM</sequence>
<dbReference type="Proteomes" id="UP001311232">
    <property type="component" value="Unassembled WGS sequence"/>
</dbReference>
<evidence type="ECO:0000256" key="1">
    <source>
        <dbReference type="SAM" id="MobiDB-lite"/>
    </source>
</evidence>
<protein>
    <recommendedName>
        <fullName evidence="2">U1-type domain-containing protein</fullName>
    </recommendedName>
</protein>
<feature type="region of interest" description="Disordered" evidence="1">
    <location>
        <begin position="1179"/>
        <end position="1211"/>
    </location>
</feature>
<feature type="compositionally biased region" description="Polar residues" evidence="1">
    <location>
        <begin position="808"/>
        <end position="826"/>
    </location>
</feature>
<feature type="region of interest" description="Disordered" evidence="1">
    <location>
        <begin position="1675"/>
        <end position="1732"/>
    </location>
</feature>
<accession>A0AAV9R9C8</accession>
<feature type="domain" description="U1-type" evidence="2">
    <location>
        <begin position="1081"/>
        <end position="1113"/>
    </location>
</feature>
<evidence type="ECO:0000313" key="3">
    <source>
        <dbReference type="EMBL" id="KAK5605092.1"/>
    </source>
</evidence>
<feature type="compositionally biased region" description="Basic and acidic residues" evidence="1">
    <location>
        <begin position="1682"/>
        <end position="1702"/>
    </location>
</feature>
<gene>
    <name evidence="3" type="ORF">CRENBAI_026514</name>
</gene>
<feature type="compositionally biased region" description="Basic and acidic residues" evidence="1">
    <location>
        <begin position="1040"/>
        <end position="1052"/>
    </location>
</feature>
<feature type="compositionally biased region" description="Basic and acidic residues" evidence="1">
    <location>
        <begin position="686"/>
        <end position="698"/>
    </location>
</feature>
<dbReference type="EMBL" id="JAHHUM010002314">
    <property type="protein sequence ID" value="KAK5605092.1"/>
    <property type="molecule type" value="Genomic_DNA"/>
</dbReference>
<comment type="caution">
    <text evidence="3">The sequence shown here is derived from an EMBL/GenBank/DDBJ whole genome shotgun (WGS) entry which is preliminary data.</text>
</comment>
<feature type="compositionally biased region" description="Basic and acidic residues" evidence="1">
    <location>
        <begin position="756"/>
        <end position="791"/>
    </location>
</feature>
<keyword evidence="4" id="KW-1185">Reference proteome</keyword>
<dbReference type="GO" id="GO:0003676">
    <property type="term" value="F:nucleic acid binding"/>
    <property type="evidence" value="ECO:0007669"/>
    <property type="project" value="InterPro"/>
</dbReference>
<feature type="compositionally biased region" description="Polar residues" evidence="1">
    <location>
        <begin position="1181"/>
        <end position="1190"/>
    </location>
</feature>
<feature type="domain" description="U1-type" evidence="2">
    <location>
        <begin position="430"/>
        <end position="463"/>
    </location>
</feature>
<feature type="domain" description="U1-type" evidence="2">
    <location>
        <begin position="1528"/>
        <end position="1561"/>
    </location>
</feature>
<feature type="compositionally biased region" description="Polar residues" evidence="1">
    <location>
        <begin position="1717"/>
        <end position="1732"/>
    </location>
</feature>
<feature type="domain" description="U1-type" evidence="2">
    <location>
        <begin position="2"/>
        <end position="36"/>
    </location>
</feature>
<evidence type="ECO:0000259" key="2">
    <source>
        <dbReference type="SMART" id="SM00451"/>
    </source>
</evidence>
<organism evidence="3 4">
    <name type="scientific">Crenichthys baileyi</name>
    <name type="common">White River springfish</name>
    <dbReference type="NCBI Taxonomy" id="28760"/>
    <lineage>
        <taxon>Eukaryota</taxon>
        <taxon>Metazoa</taxon>
        <taxon>Chordata</taxon>
        <taxon>Craniata</taxon>
        <taxon>Vertebrata</taxon>
        <taxon>Euteleostomi</taxon>
        <taxon>Actinopterygii</taxon>
        <taxon>Neopterygii</taxon>
        <taxon>Teleostei</taxon>
        <taxon>Neoteleostei</taxon>
        <taxon>Acanthomorphata</taxon>
        <taxon>Ovalentaria</taxon>
        <taxon>Atherinomorphae</taxon>
        <taxon>Cyprinodontiformes</taxon>
        <taxon>Goodeidae</taxon>
        <taxon>Crenichthys</taxon>
    </lineage>
</organism>